<dbReference type="AlphaFoldDB" id="A0A6G1FCC7"/>
<evidence type="ECO:0000313" key="1">
    <source>
        <dbReference type="EMBL" id="KAF0934588.1"/>
    </source>
</evidence>
<dbReference type="Proteomes" id="UP000479710">
    <property type="component" value="Unassembled WGS sequence"/>
</dbReference>
<keyword evidence="2" id="KW-1185">Reference proteome</keyword>
<feature type="non-terminal residue" evidence="1">
    <location>
        <position position="1"/>
    </location>
</feature>
<protein>
    <submittedName>
        <fullName evidence="1">Uncharacterized protein</fullName>
    </submittedName>
</protein>
<comment type="caution">
    <text evidence="1">The sequence shown here is derived from an EMBL/GenBank/DDBJ whole genome shotgun (WGS) entry which is preliminary data.</text>
</comment>
<sequence length="95" mass="10603">EKRNMGEGEGERKQRSAGCLRTHLELVEMEFNKYQHLTSHKGSLVGTKSGLGFLVYDMPTVLQFDLAKKKGKDKKAKGDYTSANKKAAMVAYLAH</sequence>
<organism evidence="1 2">
    <name type="scientific">Oryza meyeriana var. granulata</name>
    <dbReference type="NCBI Taxonomy" id="110450"/>
    <lineage>
        <taxon>Eukaryota</taxon>
        <taxon>Viridiplantae</taxon>
        <taxon>Streptophyta</taxon>
        <taxon>Embryophyta</taxon>
        <taxon>Tracheophyta</taxon>
        <taxon>Spermatophyta</taxon>
        <taxon>Magnoliopsida</taxon>
        <taxon>Liliopsida</taxon>
        <taxon>Poales</taxon>
        <taxon>Poaceae</taxon>
        <taxon>BOP clade</taxon>
        <taxon>Oryzoideae</taxon>
        <taxon>Oryzeae</taxon>
        <taxon>Oryzinae</taxon>
        <taxon>Oryza</taxon>
        <taxon>Oryza meyeriana</taxon>
    </lineage>
</organism>
<dbReference type="EMBL" id="SPHZ02000001">
    <property type="protein sequence ID" value="KAF0934588.1"/>
    <property type="molecule type" value="Genomic_DNA"/>
</dbReference>
<accession>A0A6G1FCC7</accession>
<reference evidence="1 2" key="1">
    <citation type="submission" date="2019-11" db="EMBL/GenBank/DDBJ databases">
        <title>Whole genome sequence of Oryza granulata.</title>
        <authorList>
            <person name="Li W."/>
        </authorList>
    </citation>
    <scope>NUCLEOTIDE SEQUENCE [LARGE SCALE GENOMIC DNA]</scope>
    <source>
        <strain evidence="2">cv. Menghai</strain>
        <tissue evidence="1">Leaf</tissue>
    </source>
</reference>
<gene>
    <name evidence="1" type="ORF">E2562_025675</name>
</gene>
<evidence type="ECO:0000313" key="2">
    <source>
        <dbReference type="Proteomes" id="UP000479710"/>
    </source>
</evidence>
<proteinExistence type="predicted"/>
<name>A0A6G1FCC7_9ORYZ</name>